<protein>
    <submittedName>
        <fullName evidence="2">Uncharacterized protein</fullName>
    </submittedName>
</protein>
<organism evidence="2 3">
    <name type="scientific">Alicyclobacillus cycloheptanicus</name>
    <dbReference type="NCBI Taxonomy" id="1457"/>
    <lineage>
        <taxon>Bacteria</taxon>
        <taxon>Bacillati</taxon>
        <taxon>Bacillota</taxon>
        <taxon>Bacilli</taxon>
        <taxon>Bacillales</taxon>
        <taxon>Alicyclobacillaceae</taxon>
        <taxon>Alicyclobacillus</taxon>
    </lineage>
</organism>
<keyword evidence="3" id="KW-1185">Reference proteome</keyword>
<comment type="caution">
    <text evidence="2">The sequence shown here is derived from an EMBL/GenBank/DDBJ whole genome shotgun (WGS) entry which is preliminary data.</text>
</comment>
<proteinExistence type="predicted"/>
<dbReference type="EMBL" id="JAUSTP010000020">
    <property type="protein sequence ID" value="MDQ0190525.1"/>
    <property type="molecule type" value="Genomic_DNA"/>
</dbReference>
<evidence type="ECO:0000256" key="1">
    <source>
        <dbReference type="SAM" id="Phobius"/>
    </source>
</evidence>
<keyword evidence="1" id="KW-1133">Transmembrane helix</keyword>
<reference evidence="2 3" key="1">
    <citation type="submission" date="2023-07" db="EMBL/GenBank/DDBJ databases">
        <title>Genomic Encyclopedia of Type Strains, Phase IV (KMG-IV): sequencing the most valuable type-strain genomes for metagenomic binning, comparative biology and taxonomic classification.</title>
        <authorList>
            <person name="Goeker M."/>
        </authorList>
    </citation>
    <scope>NUCLEOTIDE SEQUENCE [LARGE SCALE GENOMIC DNA]</scope>
    <source>
        <strain evidence="2 3">DSM 4006</strain>
    </source>
</reference>
<keyword evidence="1" id="KW-0812">Transmembrane</keyword>
<evidence type="ECO:0000313" key="3">
    <source>
        <dbReference type="Proteomes" id="UP001232973"/>
    </source>
</evidence>
<keyword evidence="1" id="KW-0472">Membrane</keyword>
<dbReference type="Proteomes" id="UP001232973">
    <property type="component" value="Unassembled WGS sequence"/>
</dbReference>
<sequence>MKKGALPILLGTSVLMNLILAFGILAILNNRSSPGAIVYQSVLVHDGMEDLQTFQQKHKRSALHDAAAKFLTVSGEYQQYSSERNDLSFRDGLY</sequence>
<accession>A0ABT9XJN8</accession>
<evidence type="ECO:0000313" key="2">
    <source>
        <dbReference type="EMBL" id="MDQ0190525.1"/>
    </source>
</evidence>
<name>A0ABT9XJN8_9BACL</name>
<dbReference type="RefSeq" id="WP_274456095.1">
    <property type="nucleotide sequence ID" value="NZ_CP067097.1"/>
</dbReference>
<feature type="transmembrane region" description="Helical" evidence="1">
    <location>
        <begin position="6"/>
        <end position="28"/>
    </location>
</feature>
<gene>
    <name evidence="2" type="ORF">J2S03_002392</name>
</gene>